<reference evidence="9" key="1">
    <citation type="journal article" date="2023" name="Mol. Phylogenet. Evol.">
        <title>Genome-scale phylogeny and comparative genomics of the fungal order Sordariales.</title>
        <authorList>
            <person name="Hensen N."/>
            <person name="Bonometti L."/>
            <person name="Westerberg I."/>
            <person name="Brannstrom I.O."/>
            <person name="Guillou S."/>
            <person name="Cros-Aarteil S."/>
            <person name="Calhoun S."/>
            <person name="Haridas S."/>
            <person name="Kuo A."/>
            <person name="Mondo S."/>
            <person name="Pangilinan J."/>
            <person name="Riley R."/>
            <person name="LaButti K."/>
            <person name="Andreopoulos B."/>
            <person name="Lipzen A."/>
            <person name="Chen C."/>
            <person name="Yan M."/>
            <person name="Daum C."/>
            <person name="Ng V."/>
            <person name="Clum A."/>
            <person name="Steindorff A."/>
            <person name="Ohm R.A."/>
            <person name="Martin F."/>
            <person name="Silar P."/>
            <person name="Natvig D.O."/>
            <person name="Lalanne C."/>
            <person name="Gautier V."/>
            <person name="Ament-Velasquez S.L."/>
            <person name="Kruys A."/>
            <person name="Hutchinson M.I."/>
            <person name="Powell A.J."/>
            <person name="Barry K."/>
            <person name="Miller A.N."/>
            <person name="Grigoriev I.V."/>
            <person name="Debuchy R."/>
            <person name="Gladieux P."/>
            <person name="Hiltunen Thoren M."/>
            <person name="Johannesson H."/>
        </authorList>
    </citation>
    <scope>NUCLEOTIDE SEQUENCE</scope>
    <source>
        <strain evidence="9">CBS 118394</strain>
    </source>
</reference>
<feature type="transmembrane region" description="Helical" evidence="6">
    <location>
        <begin position="95"/>
        <end position="116"/>
    </location>
</feature>
<evidence type="ECO:0000256" key="2">
    <source>
        <dbReference type="ARBA" id="ARBA00022692"/>
    </source>
</evidence>
<evidence type="ECO:0000313" key="9">
    <source>
        <dbReference type="EMBL" id="KAK3313112.1"/>
    </source>
</evidence>
<accession>A0AAE0LZ63</accession>
<feature type="compositionally biased region" description="Acidic residues" evidence="5">
    <location>
        <begin position="1"/>
        <end position="10"/>
    </location>
</feature>
<dbReference type="GO" id="GO:0016020">
    <property type="term" value="C:membrane"/>
    <property type="evidence" value="ECO:0007669"/>
    <property type="project" value="UniProtKB-SubCell"/>
</dbReference>
<comment type="subcellular location">
    <subcellularLocation>
        <location evidence="1">Membrane</location>
        <topology evidence="1">Multi-pass membrane protein</topology>
    </subcellularLocation>
</comment>
<dbReference type="Pfam" id="PF01699">
    <property type="entry name" value="Na_Ca_ex"/>
    <property type="match status" value="1"/>
</dbReference>
<evidence type="ECO:0000256" key="6">
    <source>
        <dbReference type="SAM" id="Phobius"/>
    </source>
</evidence>
<dbReference type="PANTHER" id="PTHR10622:SF10">
    <property type="entry name" value="HET DOMAIN-CONTAINING PROTEIN"/>
    <property type="match status" value="1"/>
</dbReference>
<proteinExistence type="predicted"/>
<dbReference type="GO" id="GO:0055085">
    <property type="term" value="P:transmembrane transport"/>
    <property type="evidence" value="ECO:0007669"/>
    <property type="project" value="InterPro"/>
</dbReference>
<gene>
    <name evidence="9" type="ORF">B0H66DRAFT_608169</name>
</gene>
<dbReference type="Pfam" id="PF06985">
    <property type="entry name" value="HET"/>
    <property type="match status" value="1"/>
</dbReference>
<feature type="domain" description="Heterokaryon incompatibility" evidence="8">
    <location>
        <begin position="194"/>
        <end position="284"/>
    </location>
</feature>
<feature type="transmembrane region" description="Helical" evidence="6">
    <location>
        <begin position="34"/>
        <end position="52"/>
    </location>
</feature>
<organism evidence="9 10">
    <name type="scientific">Apodospora peruviana</name>
    <dbReference type="NCBI Taxonomy" id="516989"/>
    <lineage>
        <taxon>Eukaryota</taxon>
        <taxon>Fungi</taxon>
        <taxon>Dikarya</taxon>
        <taxon>Ascomycota</taxon>
        <taxon>Pezizomycotina</taxon>
        <taxon>Sordariomycetes</taxon>
        <taxon>Sordariomycetidae</taxon>
        <taxon>Sordariales</taxon>
        <taxon>Lasiosphaeriaceae</taxon>
        <taxon>Apodospora</taxon>
    </lineage>
</organism>
<feature type="transmembrane region" description="Helical" evidence="6">
    <location>
        <begin position="156"/>
        <end position="173"/>
    </location>
</feature>
<protein>
    <submittedName>
        <fullName evidence="9">Heterokaryon incompatibility protein-domain-containing protein</fullName>
    </submittedName>
</protein>
<dbReference type="InterPro" id="IPR004837">
    <property type="entry name" value="NaCa_Exmemb"/>
</dbReference>
<evidence type="ECO:0000256" key="3">
    <source>
        <dbReference type="ARBA" id="ARBA00022989"/>
    </source>
</evidence>
<comment type="caution">
    <text evidence="9">The sequence shown here is derived from an EMBL/GenBank/DDBJ whole genome shotgun (WGS) entry which is preliminary data.</text>
</comment>
<keyword evidence="10" id="KW-1185">Reference proteome</keyword>
<dbReference type="AlphaFoldDB" id="A0AAE0LZ63"/>
<name>A0AAE0LZ63_9PEZI</name>
<dbReference type="EMBL" id="JAUEDM010000008">
    <property type="protein sequence ID" value="KAK3313112.1"/>
    <property type="molecule type" value="Genomic_DNA"/>
</dbReference>
<dbReference type="PANTHER" id="PTHR10622">
    <property type="entry name" value="HET DOMAIN-CONTAINING PROTEIN"/>
    <property type="match status" value="1"/>
</dbReference>
<keyword evidence="3 6" id="KW-1133">Transmembrane helix</keyword>
<keyword evidence="4 6" id="KW-0472">Membrane</keyword>
<dbReference type="Proteomes" id="UP001283341">
    <property type="component" value="Unassembled WGS sequence"/>
</dbReference>
<sequence length="563" mass="61803">MFSPEEESDDPYGATGIEEEEEDEQDRLSPLAEAITFFITTFVITVCGDYMVASLGETQATETIAGTIILPIITGGAEILRSVMAAIRGETTPAILFSLSLALQVLVLDAPLLGIASLTIKDSDPFELVFTIEEAAAITIALITSLTILQRGKANYVDGCMLTCLNLFMVLMLCSRIDTKSLELMEVADVQQPYAILSHRWEADEVSFEDFQIPSKRKGQAGFKKIKLACKQALDEGYAFAWVDRCCINKSSSAELSEAINSIFNWYHGAVVCYAYLSDAEDTGTTFSPSQWFECVWALQELIAVSKVVFYSSNWTKLGEKATMTARLGGIAGISDGILGGTKSLQAVSVAERMSWAAYRRTTRPEDVAYWSTASSSDNNSTMNKKLLMGLNCHRLREETQILGIELVSRGGDQYLRSSPHELFSCSPSGSTTTVYVAKYAANSKIDPVRQVLPTSAKFSQTQHLVLIGDWCVCIILWALRVERIQTYEALFDVVLTSKDGTDVAISAVKRPSRLLDERVVSFGTGKPYLAVALEPTVVRGFDLFAIRVELSLADVTERADYA</sequence>
<evidence type="ECO:0000259" key="7">
    <source>
        <dbReference type="Pfam" id="PF01699"/>
    </source>
</evidence>
<feature type="domain" description="Sodium/calcium exchanger membrane region" evidence="7">
    <location>
        <begin position="35"/>
        <end position="172"/>
    </location>
</feature>
<evidence type="ECO:0000259" key="8">
    <source>
        <dbReference type="Pfam" id="PF06985"/>
    </source>
</evidence>
<reference evidence="9" key="2">
    <citation type="submission" date="2023-06" db="EMBL/GenBank/DDBJ databases">
        <authorList>
            <consortium name="Lawrence Berkeley National Laboratory"/>
            <person name="Haridas S."/>
            <person name="Hensen N."/>
            <person name="Bonometti L."/>
            <person name="Westerberg I."/>
            <person name="Brannstrom I.O."/>
            <person name="Guillou S."/>
            <person name="Cros-Aarteil S."/>
            <person name="Calhoun S."/>
            <person name="Kuo A."/>
            <person name="Mondo S."/>
            <person name="Pangilinan J."/>
            <person name="Riley R."/>
            <person name="Labutti K."/>
            <person name="Andreopoulos B."/>
            <person name="Lipzen A."/>
            <person name="Chen C."/>
            <person name="Yanf M."/>
            <person name="Daum C."/>
            <person name="Ng V."/>
            <person name="Clum A."/>
            <person name="Steindorff A."/>
            <person name="Ohm R."/>
            <person name="Martin F."/>
            <person name="Silar P."/>
            <person name="Natvig D."/>
            <person name="Lalanne C."/>
            <person name="Gautier V."/>
            <person name="Ament-Velasquez S.L."/>
            <person name="Kruys A."/>
            <person name="Hutchinson M.I."/>
            <person name="Powell A.J."/>
            <person name="Barry K."/>
            <person name="Miller A.N."/>
            <person name="Grigoriev I.V."/>
            <person name="Debuchy R."/>
            <person name="Gladieux P."/>
            <person name="Thoren M.H."/>
            <person name="Johannesson H."/>
        </authorList>
    </citation>
    <scope>NUCLEOTIDE SEQUENCE</scope>
    <source>
        <strain evidence="9">CBS 118394</strain>
    </source>
</reference>
<feature type="region of interest" description="Disordered" evidence="5">
    <location>
        <begin position="1"/>
        <end position="26"/>
    </location>
</feature>
<evidence type="ECO:0000256" key="4">
    <source>
        <dbReference type="ARBA" id="ARBA00023136"/>
    </source>
</evidence>
<evidence type="ECO:0000256" key="1">
    <source>
        <dbReference type="ARBA" id="ARBA00004141"/>
    </source>
</evidence>
<keyword evidence="2 6" id="KW-0812">Transmembrane</keyword>
<dbReference type="InterPro" id="IPR010730">
    <property type="entry name" value="HET"/>
</dbReference>
<feature type="transmembrane region" description="Helical" evidence="6">
    <location>
        <begin position="128"/>
        <end position="149"/>
    </location>
</feature>
<evidence type="ECO:0000313" key="10">
    <source>
        <dbReference type="Proteomes" id="UP001283341"/>
    </source>
</evidence>
<evidence type="ECO:0000256" key="5">
    <source>
        <dbReference type="SAM" id="MobiDB-lite"/>
    </source>
</evidence>